<proteinExistence type="predicted"/>
<gene>
    <name evidence="1" type="ORF">MCHLO_02315</name>
</gene>
<protein>
    <submittedName>
        <fullName evidence="1">Uncharacterized protein</fullName>
    </submittedName>
</protein>
<accession>A0ABQ0L0M4</accession>
<evidence type="ECO:0000313" key="1">
    <source>
        <dbReference type="EMBL" id="GAT44702.1"/>
    </source>
</evidence>
<keyword evidence="2" id="KW-1185">Reference proteome</keyword>
<sequence length="90" mass="10434">MVPIRLFPLTQVTSKLRARHTAYKDSGARRALLAGTLGPGLQEWIMSFFRCLRSALTAFLYACQRRRILHGTQRHAQQHDLRRRLCPRCS</sequence>
<evidence type="ECO:0000313" key="2">
    <source>
        <dbReference type="Proteomes" id="UP000815677"/>
    </source>
</evidence>
<name>A0ABQ0L0M4_MYCCL</name>
<organism evidence="1 2">
    <name type="scientific">Mycena chlorophos</name>
    <name type="common">Agaric fungus</name>
    <name type="synonym">Agaricus chlorophos</name>
    <dbReference type="NCBI Taxonomy" id="658473"/>
    <lineage>
        <taxon>Eukaryota</taxon>
        <taxon>Fungi</taxon>
        <taxon>Dikarya</taxon>
        <taxon>Basidiomycota</taxon>
        <taxon>Agaricomycotina</taxon>
        <taxon>Agaricomycetes</taxon>
        <taxon>Agaricomycetidae</taxon>
        <taxon>Agaricales</taxon>
        <taxon>Marasmiineae</taxon>
        <taxon>Mycenaceae</taxon>
        <taxon>Mycena</taxon>
    </lineage>
</organism>
<dbReference type="EMBL" id="DF840056">
    <property type="protein sequence ID" value="GAT44702.1"/>
    <property type="molecule type" value="Genomic_DNA"/>
</dbReference>
<dbReference type="Proteomes" id="UP000815677">
    <property type="component" value="Unassembled WGS sequence"/>
</dbReference>
<reference evidence="1" key="1">
    <citation type="submission" date="2014-09" db="EMBL/GenBank/DDBJ databases">
        <title>Genome sequence of the luminous mushroom Mycena chlorophos for searching fungal bioluminescence genes.</title>
        <authorList>
            <person name="Tanaka Y."/>
            <person name="Kasuga D."/>
            <person name="Oba Y."/>
            <person name="Hase S."/>
            <person name="Sato K."/>
            <person name="Oba Y."/>
            <person name="Sakakibara Y."/>
        </authorList>
    </citation>
    <scope>NUCLEOTIDE SEQUENCE</scope>
</reference>